<sequence length="102" mass="11518">MLSRLTLGLITSIEGAVAYSTPSCNRRLLVVPLATARKTTNIMKTLCRVCVWLYSSLQRREPQQAAAARRRQESSCLCIVAYRHFISQFTDNPFSTLCNMCD</sequence>
<evidence type="ECO:0000313" key="2">
    <source>
        <dbReference type="EMBL" id="MXU88526.1"/>
    </source>
</evidence>
<accession>A0A6B0UHJ4</accession>
<protein>
    <submittedName>
        <fullName evidence="2">Putative secreted protein</fullName>
    </submittedName>
</protein>
<dbReference type="AlphaFoldDB" id="A0A6B0UHJ4"/>
<dbReference type="EMBL" id="GIFC01006443">
    <property type="protein sequence ID" value="MXU88526.1"/>
    <property type="molecule type" value="Transcribed_RNA"/>
</dbReference>
<proteinExistence type="predicted"/>
<evidence type="ECO:0000256" key="1">
    <source>
        <dbReference type="SAM" id="SignalP"/>
    </source>
</evidence>
<name>A0A6B0UHJ4_IXORI</name>
<feature type="signal peptide" evidence="1">
    <location>
        <begin position="1"/>
        <end position="18"/>
    </location>
</feature>
<organism evidence="2">
    <name type="scientific">Ixodes ricinus</name>
    <name type="common">Common tick</name>
    <name type="synonym">Acarus ricinus</name>
    <dbReference type="NCBI Taxonomy" id="34613"/>
    <lineage>
        <taxon>Eukaryota</taxon>
        <taxon>Metazoa</taxon>
        <taxon>Ecdysozoa</taxon>
        <taxon>Arthropoda</taxon>
        <taxon>Chelicerata</taxon>
        <taxon>Arachnida</taxon>
        <taxon>Acari</taxon>
        <taxon>Parasitiformes</taxon>
        <taxon>Ixodida</taxon>
        <taxon>Ixodoidea</taxon>
        <taxon>Ixodidae</taxon>
        <taxon>Ixodinae</taxon>
        <taxon>Ixodes</taxon>
    </lineage>
</organism>
<feature type="chain" id="PRO_5025483791" evidence="1">
    <location>
        <begin position="19"/>
        <end position="102"/>
    </location>
</feature>
<reference evidence="2" key="1">
    <citation type="submission" date="2019-12" db="EMBL/GenBank/DDBJ databases">
        <title>An insight into the sialome of adult female Ixodes ricinus ticks feeding for 6 days.</title>
        <authorList>
            <person name="Perner J."/>
            <person name="Ribeiro J.M.C."/>
        </authorList>
    </citation>
    <scope>NUCLEOTIDE SEQUENCE</scope>
    <source>
        <strain evidence="2">Semi-engorged</strain>
        <tissue evidence="2">Salivary glands</tissue>
    </source>
</reference>
<keyword evidence="1" id="KW-0732">Signal</keyword>